<evidence type="ECO:0000313" key="3">
    <source>
        <dbReference type="Proteomes" id="UP001501251"/>
    </source>
</evidence>
<dbReference type="PRINTS" id="PR00111">
    <property type="entry name" value="ABHYDROLASE"/>
</dbReference>
<dbReference type="Pfam" id="PF12146">
    <property type="entry name" value="Hydrolase_4"/>
    <property type="match status" value="1"/>
</dbReference>
<dbReference type="Gene3D" id="3.40.50.1820">
    <property type="entry name" value="alpha/beta hydrolase"/>
    <property type="match status" value="1"/>
</dbReference>
<sequence>MRIRDLEVREGTLANGLPYYALGDGTPLVVLRWFTPAHTNPTGVARGVELRVLAPLARHFRLYAVGRAPGMVLGTTMADIAAWHAEALRAEFDGPVDVMGLSSGGSVALQMAADHPDVVRALVVAGAAHRLTPRVRLLQRRYTEAVAAGRRGLQHQAVTAVASPTGQALAGALLWLLDPLARPDDPRDMLAFARAEDGFDLTGRLADLVAPILVIGGERDLDYPVELFRETAEGARDGRLITYPGLGHLGAFRSRRFAGDVAAFLAGTGPGEAPRPIP</sequence>
<dbReference type="InterPro" id="IPR029058">
    <property type="entry name" value="AB_hydrolase_fold"/>
</dbReference>
<accession>A0ABP8AWA6</accession>
<dbReference type="SUPFAM" id="SSF53474">
    <property type="entry name" value="alpha/beta-Hydrolases"/>
    <property type="match status" value="1"/>
</dbReference>
<gene>
    <name evidence="2" type="ORF">GCM10022252_32890</name>
</gene>
<protein>
    <recommendedName>
        <fullName evidence="1">Serine aminopeptidase S33 domain-containing protein</fullName>
    </recommendedName>
</protein>
<evidence type="ECO:0000313" key="2">
    <source>
        <dbReference type="EMBL" id="GAA4192071.1"/>
    </source>
</evidence>
<keyword evidence="3" id="KW-1185">Reference proteome</keyword>
<feature type="domain" description="Serine aminopeptidase S33" evidence="1">
    <location>
        <begin position="77"/>
        <end position="248"/>
    </location>
</feature>
<reference evidence="3" key="1">
    <citation type="journal article" date="2019" name="Int. J. Syst. Evol. Microbiol.">
        <title>The Global Catalogue of Microorganisms (GCM) 10K type strain sequencing project: providing services to taxonomists for standard genome sequencing and annotation.</title>
        <authorList>
            <consortium name="The Broad Institute Genomics Platform"/>
            <consortium name="The Broad Institute Genome Sequencing Center for Infectious Disease"/>
            <person name="Wu L."/>
            <person name="Ma J."/>
        </authorList>
    </citation>
    <scope>NUCLEOTIDE SEQUENCE [LARGE SCALE GENOMIC DNA]</scope>
    <source>
        <strain evidence="3">JCM 17388</strain>
    </source>
</reference>
<dbReference type="Proteomes" id="UP001501251">
    <property type="component" value="Unassembled WGS sequence"/>
</dbReference>
<name>A0ABP8AWA6_9ACTN</name>
<dbReference type="InterPro" id="IPR022742">
    <property type="entry name" value="Hydrolase_4"/>
</dbReference>
<dbReference type="RefSeq" id="WP_344918745.1">
    <property type="nucleotide sequence ID" value="NZ_BAABAQ010000005.1"/>
</dbReference>
<organism evidence="2 3">
    <name type="scientific">Streptosporangium oxazolinicum</name>
    <dbReference type="NCBI Taxonomy" id="909287"/>
    <lineage>
        <taxon>Bacteria</taxon>
        <taxon>Bacillati</taxon>
        <taxon>Actinomycetota</taxon>
        <taxon>Actinomycetes</taxon>
        <taxon>Streptosporangiales</taxon>
        <taxon>Streptosporangiaceae</taxon>
        <taxon>Streptosporangium</taxon>
    </lineage>
</organism>
<proteinExistence type="predicted"/>
<comment type="caution">
    <text evidence="2">The sequence shown here is derived from an EMBL/GenBank/DDBJ whole genome shotgun (WGS) entry which is preliminary data.</text>
</comment>
<dbReference type="EMBL" id="BAABAQ010000005">
    <property type="protein sequence ID" value="GAA4192071.1"/>
    <property type="molecule type" value="Genomic_DNA"/>
</dbReference>
<evidence type="ECO:0000259" key="1">
    <source>
        <dbReference type="Pfam" id="PF12146"/>
    </source>
</evidence>
<dbReference type="InterPro" id="IPR000073">
    <property type="entry name" value="AB_hydrolase_1"/>
</dbReference>